<evidence type="ECO:0000256" key="3">
    <source>
        <dbReference type="ARBA" id="ARBA00022723"/>
    </source>
</evidence>
<dbReference type="InterPro" id="IPR051198">
    <property type="entry name" value="BchE-like"/>
</dbReference>
<keyword evidence="5" id="KW-0411">Iron-sulfur</keyword>
<comment type="cofactor">
    <cofactor evidence="1">
        <name>[4Fe-4S] cluster</name>
        <dbReference type="ChEBI" id="CHEBI:49883"/>
    </cofactor>
</comment>
<organism evidence="7 8">
    <name type="scientific">Desulfofundulus australicus DSM 11792</name>
    <dbReference type="NCBI Taxonomy" id="1121425"/>
    <lineage>
        <taxon>Bacteria</taxon>
        <taxon>Bacillati</taxon>
        <taxon>Bacillota</taxon>
        <taxon>Clostridia</taxon>
        <taxon>Eubacteriales</taxon>
        <taxon>Peptococcaceae</taxon>
        <taxon>Desulfofundulus</taxon>
    </lineage>
</organism>
<evidence type="ECO:0000256" key="5">
    <source>
        <dbReference type="ARBA" id="ARBA00023014"/>
    </source>
</evidence>
<name>A0A1M4ZLN0_9FIRM</name>
<dbReference type="GO" id="GO:0003824">
    <property type="term" value="F:catalytic activity"/>
    <property type="evidence" value="ECO:0007669"/>
    <property type="project" value="InterPro"/>
</dbReference>
<dbReference type="SFLD" id="SFLDS00029">
    <property type="entry name" value="Radical_SAM"/>
    <property type="match status" value="1"/>
</dbReference>
<dbReference type="SMART" id="SM00729">
    <property type="entry name" value="Elp3"/>
    <property type="match status" value="1"/>
</dbReference>
<dbReference type="InterPro" id="IPR013785">
    <property type="entry name" value="Aldolase_TIM"/>
</dbReference>
<keyword evidence="8" id="KW-1185">Reference proteome</keyword>
<accession>A0A1M4ZLN0</accession>
<reference evidence="8" key="1">
    <citation type="submission" date="2016-11" db="EMBL/GenBank/DDBJ databases">
        <authorList>
            <person name="Varghese N."/>
            <person name="Submissions S."/>
        </authorList>
    </citation>
    <scope>NUCLEOTIDE SEQUENCE [LARGE SCALE GENOMIC DNA]</scope>
    <source>
        <strain evidence="8">DSM 11792</strain>
    </source>
</reference>
<keyword evidence="2" id="KW-0949">S-adenosyl-L-methionine</keyword>
<dbReference type="Proteomes" id="UP000184196">
    <property type="component" value="Unassembled WGS sequence"/>
</dbReference>
<dbReference type="SFLD" id="SFLDG01095">
    <property type="entry name" value="Uncharacterised_Radical_SAM_Su"/>
    <property type="match status" value="1"/>
</dbReference>
<dbReference type="Gene3D" id="3.20.20.70">
    <property type="entry name" value="Aldolase class I"/>
    <property type="match status" value="1"/>
</dbReference>
<evidence type="ECO:0000256" key="1">
    <source>
        <dbReference type="ARBA" id="ARBA00001966"/>
    </source>
</evidence>
<evidence type="ECO:0000313" key="7">
    <source>
        <dbReference type="EMBL" id="SHF18712.1"/>
    </source>
</evidence>
<evidence type="ECO:0000313" key="8">
    <source>
        <dbReference type="Proteomes" id="UP000184196"/>
    </source>
</evidence>
<evidence type="ECO:0000256" key="2">
    <source>
        <dbReference type="ARBA" id="ARBA00022691"/>
    </source>
</evidence>
<dbReference type="InterPro" id="IPR006638">
    <property type="entry name" value="Elp3/MiaA/NifB-like_rSAM"/>
</dbReference>
<feature type="domain" description="Radical SAM core" evidence="6">
    <location>
        <begin position="23"/>
        <end position="316"/>
    </location>
</feature>
<sequence>MLPAILQHGKGYHEMGPIRPPSEGRDRSLLLRITRNCPWNRCEFCRTYKNKPYGLRSVAEIKADIDTVKALAGELKATSWRLGYRGTINREVVAAFINANPSLYSEAYSEPSVVQRRLESLANVVHWLSSGARTVFLQDANAPQIRTAEMVEILNYLKENFPSIERITSYARSKTMARKKLEDLMRLREAGLSRLHIGFESGCDEVLAGVKKGTTAAEHLLAGKKVREAGFELSEYYMPGLGGRKWSQKHAVESAQVLNEIDPDFIRLRTLVPRRGTPLYDRVLAGEFEPLTEDEVVEEIALFLEHLDCHAYLASDQMCNLLWEVEGQLPDDKSAILNTIHEYLQKPLYERLKIQLERRLSSYLFIAGHLKPDLSADVEAAWEAVDSRAPDAPVKVQKVLDIVKAAFI</sequence>
<dbReference type="PANTHER" id="PTHR43409:SF4">
    <property type="entry name" value="RADICAL SAM SUPERFAMILY PROTEIN"/>
    <property type="match status" value="1"/>
</dbReference>
<dbReference type="EMBL" id="FQUW01000017">
    <property type="protein sequence ID" value="SHF18712.1"/>
    <property type="molecule type" value="Genomic_DNA"/>
</dbReference>
<dbReference type="Pfam" id="PF04055">
    <property type="entry name" value="Radical_SAM"/>
    <property type="match status" value="1"/>
</dbReference>
<dbReference type="AlphaFoldDB" id="A0A1M4ZLN0"/>
<dbReference type="InterPro" id="IPR007197">
    <property type="entry name" value="rSAM"/>
</dbReference>
<gene>
    <name evidence="7" type="ORF">SAMN02745218_01642</name>
</gene>
<dbReference type="PANTHER" id="PTHR43409">
    <property type="entry name" value="ANAEROBIC MAGNESIUM-PROTOPORPHYRIN IX MONOMETHYL ESTER CYCLASE-RELATED"/>
    <property type="match status" value="1"/>
</dbReference>
<dbReference type="SUPFAM" id="SSF102114">
    <property type="entry name" value="Radical SAM enzymes"/>
    <property type="match status" value="1"/>
</dbReference>
<evidence type="ECO:0000259" key="6">
    <source>
        <dbReference type="PROSITE" id="PS51918"/>
    </source>
</evidence>
<proteinExistence type="predicted"/>
<protein>
    <submittedName>
        <fullName evidence="7">Radical SAM superfamily protein</fullName>
    </submittedName>
</protein>
<dbReference type="PROSITE" id="PS51918">
    <property type="entry name" value="RADICAL_SAM"/>
    <property type="match status" value="1"/>
</dbReference>
<keyword evidence="4" id="KW-0408">Iron</keyword>
<dbReference type="RefSeq" id="WP_073164980.1">
    <property type="nucleotide sequence ID" value="NZ_FQUW01000017.1"/>
</dbReference>
<dbReference type="GO" id="GO:0046872">
    <property type="term" value="F:metal ion binding"/>
    <property type="evidence" value="ECO:0007669"/>
    <property type="project" value="UniProtKB-KW"/>
</dbReference>
<evidence type="ECO:0000256" key="4">
    <source>
        <dbReference type="ARBA" id="ARBA00023004"/>
    </source>
</evidence>
<dbReference type="InterPro" id="IPR058240">
    <property type="entry name" value="rSAM_sf"/>
</dbReference>
<keyword evidence="3" id="KW-0479">Metal-binding</keyword>
<dbReference type="GO" id="GO:0051536">
    <property type="term" value="F:iron-sulfur cluster binding"/>
    <property type="evidence" value="ECO:0007669"/>
    <property type="project" value="UniProtKB-KW"/>
</dbReference>